<keyword evidence="1" id="KW-0732">Signal</keyword>
<sequence>MWSAFATALFLAHSLSYAQVGINTTTPNGILEVNSSNQGVVLPRLALTATNVMAPATNPQLSAIPIGTTVYNTNSTSTGANDVYPGIYVWDGTKWINQFTKKDIKIIKQSPLGYRPLSQDGFIYIGNLGSQYFTPKYSGRYKIEVSMNYGAGSPRDVSGDFRALTEEGNFLFTFNSSNYIIPAKAYSTKSGSNSGQNYFLIWEQYSKILYVDLIAKVPYNFSLQFDQLPAPDYANNGNSTGYPNGGAGYIGYDIPCSVEFMFLDE</sequence>
<keyword evidence="3" id="KW-1185">Reference proteome</keyword>
<dbReference type="AlphaFoldDB" id="A0A137RHS6"/>
<organism evidence="2 3">
    <name type="scientific">Aequorivita aquimaris</name>
    <dbReference type="NCBI Taxonomy" id="1548749"/>
    <lineage>
        <taxon>Bacteria</taxon>
        <taxon>Pseudomonadati</taxon>
        <taxon>Bacteroidota</taxon>
        <taxon>Flavobacteriia</taxon>
        <taxon>Flavobacteriales</taxon>
        <taxon>Flavobacteriaceae</taxon>
        <taxon>Aequorivita</taxon>
    </lineage>
</organism>
<dbReference type="PATRIC" id="fig|1548749.3.peg.1721"/>
<reference evidence="3" key="1">
    <citation type="submission" date="2014-10" db="EMBL/GenBank/DDBJ databases">
        <title>Genome sequencing of Vitellibacter sp. D-24.</title>
        <authorList>
            <person name="Thevarajoo S."/>
            <person name="Selvaratnam C."/>
            <person name="Goh K.M."/>
            <person name="Chong C.S."/>
        </authorList>
    </citation>
    <scope>NUCLEOTIDE SEQUENCE [LARGE SCALE GENOMIC DNA]</scope>
    <source>
        <strain evidence="3">D-24</strain>
    </source>
</reference>
<name>A0A137RHS6_9FLAO</name>
<evidence type="ECO:0008006" key="4">
    <source>
        <dbReference type="Google" id="ProtNLM"/>
    </source>
</evidence>
<feature type="chain" id="PRO_5007479704" description="DUF4249 domain-containing protein" evidence="1">
    <location>
        <begin position="19"/>
        <end position="265"/>
    </location>
</feature>
<proteinExistence type="predicted"/>
<feature type="signal peptide" evidence="1">
    <location>
        <begin position="1"/>
        <end position="18"/>
    </location>
</feature>
<dbReference type="Proteomes" id="UP000070138">
    <property type="component" value="Unassembled WGS sequence"/>
</dbReference>
<gene>
    <name evidence="2" type="ORF">LS48_08165</name>
</gene>
<protein>
    <recommendedName>
        <fullName evidence="4">DUF4249 domain-containing protein</fullName>
    </recommendedName>
</protein>
<comment type="caution">
    <text evidence="2">The sequence shown here is derived from an EMBL/GenBank/DDBJ whole genome shotgun (WGS) entry which is preliminary data.</text>
</comment>
<dbReference type="EMBL" id="JRWG01000004">
    <property type="protein sequence ID" value="KXN99042.1"/>
    <property type="molecule type" value="Genomic_DNA"/>
</dbReference>
<accession>A0A137RHS6</accession>
<evidence type="ECO:0000313" key="2">
    <source>
        <dbReference type="EMBL" id="KXN99042.1"/>
    </source>
</evidence>
<dbReference type="STRING" id="1548749.LS48_08165"/>
<reference evidence="2 3" key="2">
    <citation type="journal article" date="2016" name="Int. J. Syst. Evol. Microbiol.">
        <title>Vitellibacter aquimaris sp. nov., a marine bacterium isolated from seawater.</title>
        <authorList>
            <person name="Thevarajoo S."/>
            <person name="Selvaratnam C."/>
            <person name="Goh K.M."/>
            <person name="Hong K.W."/>
            <person name="Chan X.Y."/>
            <person name="Chan K.G."/>
            <person name="Chong C.S."/>
        </authorList>
    </citation>
    <scope>NUCLEOTIDE SEQUENCE [LARGE SCALE GENOMIC DNA]</scope>
    <source>
        <strain evidence="2 3">D-24</strain>
    </source>
</reference>
<evidence type="ECO:0000313" key="3">
    <source>
        <dbReference type="Proteomes" id="UP000070138"/>
    </source>
</evidence>
<evidence type="ECO:0000256" key="1">
    <source>
        <dbReference type="SAM" id="SignalP"/>
    </source>
</evidence>